<organism evidence="1 2">
    <name type="scientific">Micromonospora inyonensis</name>
    <dbReference type="NCBI Taxonomy" id="47866"/>
    <lineage>
        <taxon>Bacteria</taxon>
        <taxon>Bacillati</taxon>
        <taxon>Actinomycetota</taxon>
        <taxon>Actinomycetes</taxon>
        <taxon>Micromonosporales</taxon>
        <taxon>Micromonosporaceae</taxon>
        <taxon>Micromonospora</taxon>
    </lineage>
</organism>
<reference evidence="2" key="1">
    <citation type="submission" date="2016-06" db="EMBL/GenBank/DDBJ databases">
        <authorList>
            <person name="Varghese N."/>
        </authorList>
    </citation>
    <scope>NUCLEOTIDE SEQUENCE [LARGE SCALE GENOMIC DNA]</scope>
    <source>
        <strain evidence="2">DSM 46123</strain>
    </source>
</reference>
<evidence type="ECO:0000313" key="1">
    <source>
        <dbReference type="EMBL" id="SCL26927.1"/>
    </source>
</evidence>
<protein>
    <submittedName>
        <fullName evidence="1">Uncharacterized protein</fullName>
    </submittedName>
</protein>
<gene>
    <name evidence="1" type="ORF">GA0074694_4660</name>
</gene>
<sequence length="86" mass="9250">MCIYEHQNFGGRKLSFNDEFWHDLATWAFVDMATSFTNNQGGGLFGCSGSDSGILGDGAGDNLTMTDCTASANLGTYNDRTEDIHG</sequence>
<proteinExistence type="predicted"/>
<accession>A0A1C6SBY4</accession>
<dbReference type="Gene3D" id="2.60.20.10">
    <property type="entry name" value="Crystallins"/>
    <property type="match status" value="1"/>
</dbReference>
<dbReference type="STRING" id="47866.GA0074694_4660"/>
<dbReference type="AlphaFoldDB" id="A0A1C6SBY4"/>
<keyword evidence="2" id="KW-1185">Reference proteome</keyword>
<evidence type="ECO:0000313" key="2">
    <source>
        <dbReference type="Proteomes" id="UP000198906"/>
    </source>
</evidence>
<dbReference type="EMBL" id="FMHU01000002">
    <property type="protein sequence ID" value="SCL26927.1"/>
    <property type="molecule type" value="Genomic_DNA"/>
</dbReference>
<name>A0A1C6SBY4_9ACTN</name>
<dbReference type="Proteomes" id="UP000198906">
    <property type="component" value="Unassembled WGS sequence"/>
</dbReference>